<keyword evidence="5 8" id="KW-0326">Glycosidase</keyword>
<evidence type="ECO:0000256" key="2">
    <source>
        <dbReference type="ARBA" id="ARBA00007401"/>
    </source>
</evidence>
<evidence type="ECO:0000256" key="1">
    <source>
        <dbReference type="ARBA" id="ARBA00001412"/>
    </source>
</evidence>
<evidence type="ECO:0000313" key="8">
    <source>
        <dbReference type="EMBL" id="KAA6303848.1"/>
    </source>
</evidence>
<dbReference type="InterPro" id="IPR050347">
    <property type="entry name" value="Bact_Beta-galactosidase"/>
</dbReference>
<accession>A0A5J4P474</accession>
<dbReference type="PANTHER" id="PTHR46323">
    <property type="entry name" value="BETA-GALACTOSIDASE"/>
    <property type="match status" value="1"/>
</dbReference>
<evidence type="ECO:0000259" key="7">
    <source>
        <dbReference type="Pfam" id="PF02837"/>
    </source>
</evidence>
<dbReference type="Gene3D" id="2.60.120.260">
    <property type="entry name" value="Galactose-binding domain-like"/>
    <property type="match status" value="1"/>
</dbReference>
<name>A0A5J4P474_9ZZZZ</name>
<evidence type="ECO:0000256" key="3">
    <source>
        <dbReference type="ARBA" id="ARBA00012756"/>
    </source>
</evidence>
<comment type="caution">
    <text evidence="8">The sequence shown here is derived from an EMBL/GenBank/DDBJ whole genome shotgun (WGS) entry which is preliminary data.</text>
</comment>
<dbReference type="GO" id="GO:0009341">
    <property type="term" value="C:beta-galactosidase complex"/>
    <property type="evidence" value="ECO:0007669"/>
    <property type="project" value="TreeGrafter"/>
</dbReference>
<dbReference type="Pfam" id="PF00703">
    <property type="entry name" value="Glyco_hydro_2"/>
    <property type="match status" value="1"/>
</dbReference>
<dbReference type="GO" id="GO:0005990">
    <property type="term" value="P:lactose catabolic process"/>
    <property type="evidence" value="ECO:0007669"/>
    <property type="project" value="TreeGrafter"/>
</dbReference>
<dbReference type="InterPro" id="IPR006102">
    <property type="entry name" value="Ig-like_GH2"/>
</dbReference>
<evidence type="ECO:0000259" key="6">
    <source>
        <dbReference type="Pfam" id="PF00703"/>
    </source>
</evidence>
<feature type="non-terminal residue" evidence="8">
    <location>
        <position position="1"/>
    </location>
</feature>
<proteinExistence type="inferred from homology"/>
<gene>
    <name evidence="8" type="ORF">EZS27_044510</name>
</gene>
<comment type="similarity">
    <text evidence="2">Belongs to the glycosyl hydrolase 2 family.</text>
</comment>
<evidence type="ECO:0000256" key="5">
    <source>
        <dbReference type="ARBA" id="ARBA00023295"/>
    </source>
</evidence>
<dbReference type="SUPFAM" id="SSF49785">
    <property type="entry name" value="Galactose-binding domain-like"/>
    <property type="match status" value="1"/>
</dbReference>
<dbReference type="Pfam" id="PF02837">
    <property type="entry name" value="Glyco_hydro_2_N"/>
    <property type="match status" value="1"/>
</dbReference>
<organism evidence="8">
    <name type="scientific">termite gut metagenome</name>
    <dbReference type="NCBI Taxonomy" id="433724"/>
    <lineage>
        <taxon>unclassified sequences</taxon>
        <taxon>metagenomes</taxon>
        <taxon>organismal metagenomes</taxon>
    </lineage>
</organism>
<dbReference type="InterPro" id="IPR006104">
    <property type="entry name" value="Glyco_hydro_2_N"/>
</dbReference>
<dbReference type="Gene3D" id="2.60.40.10">
    <property type="entry name" value="Immunoglobulins"/>
    <property type="match status" value="1"/>
</dbReference>
<dbReference type="InterPro" id="IPR036156">
    <property type="entry name" value="Beta-gal/glucu_dom_sf"/>
</dbReference>
<dbReference type="EMBL" id="SNRY01012000">
    <property type="protein sequence ID" value="KAA6303848.1"/>
    <property type="molecule type" value="Genomic_DNA"/>
</dbReference>
<dbReference type="GO" id="GO:0004565">
    <property type="term" value="F:beta-galactosidase activity"/>
    <property type="evidence" value="ECO:0007669"/>
    <property type="project" value="UniProtKB-EC"/>
</dbReference>
<dbReference type="PANTHER" id="PTHR46323:SF2">
    <property type="entry name" value="BETA-GALACTOSIDASE"/>
    <property type="match status" value="1"/>
</dbReference>
<comment type="catalytic activity">
    <reaction evidence="1">
        <text>Hydrolysis of terminal non-reducing beta-D-galactose residues in beta-D-galactosides.</text>
        <dbReference type="EC" id="3.2.1.23"/>
    </reaction>
</comment>
<feature type="domain" description="Glycosyl hydrolases family 2 sugar binding" evidence="7">
    <location>
        <begin position="5"/>
        <end position="80"/>
    </location>
</feature>
<dbReference type="AlphaFoldDB" id="A0A5J4P474"/>
<feature type="domain" description="Glycoside hydrolase family 2 immunoglobulin-like beta-sandwich" evidence="6">
    <location>
        <begin position="82"/>
        <end position="167"/>
    </location>
</feature>
<protein>
    <recommendedName>
        <fullName evidence="3">beta-galactosidase</fullName>
        <ecNumber evidence="3">3.2.1.23</ecNumber>
    </recommendedName>
</protein>
<dbReference type="SUPFAM" id="SSF49303">
    <property type="entry name" value="beta-Galactosidase/glucuronidase domain"/>
    <property type="match status" value="1"/>
</dbReference>
<reference evidence="8" key="1">
    <citation type="submission" date="2019-03" db="EMBL/GenBank/DDBJ databases">
        <title>Single cell metagenomics reveals metabolic interactions within the superorganism composed of flagellate Streblomastix strix and complex community of Bacteroidetes bacteria on its surface.</title>
        <authorList>
            <person name="Treitli S.C."/>
            <person name="Kolisko M."/>
            <person name="Husnik F."/>
            <person name="Keeling P."/>
            <person name="Hampl V."/>
        </authorList>
    </citation>
    <scope>NUCLEOTIDE SEQUENCE</scope>
    <source>
        <strain evidence="8">STM</strain>
    </source>
</reference>
<dbReference type="InterPro" id="IPR013783">
    <property type="entry name" value="Ig-like_fold"/>
</dbReference>
<dbReference type="EC" id="3.2.1.23" evidence="3"/>
<feature type="non-terminal residue" evidence="8">
    <location>
        <position position="167"/>
    </location>
</feature>
<keyword evidence="4 8" id="KW-0378">Hydrolase</keyword>
<evidence type="ECO:0000256" key="4">
    <source>
        <dbReference type="ARBA" id="ARBA00022801"/>
    </source>
</evidence>
<dbReference type="InterPro" id="IPR008979">
    <property type="entry name" value="Galactose-bd-like_sf"/>
</dbReference>
<sequence length="167" mass="18821">IYLHIAGAKSGVYVYLNGQEVGYSEDSKNPAEFLINNYVKEGTNVLTLKIFRWSTGSYLECQDFWRISGIERDVFLYSQPKTAIKDFRIVSTLDDTYKNGIFNLAMDIRNNAPITKLVTIGYELLDDNKIPVTKATKNISLVSGTTQTVSFDKEFPGIKTWSSEAPN</sequence>